<dbReference type="PROSITE" id="PS51462">
    <property type="entry name" value="NUDIX"/>
    <property type="match status" value="1"/>
</dbReference>
<dbReference type="InterPro" id="IPR020084">
    <property type="entry name" value="NUDIX_hydrolase_CS"/>
</dbReference>
<organism evidence="5 6">
    <name type="scientific">Streptococcus caprae</name>
    <dbReference type="NCBI Taxonomy" id="1640501"/>
    <lineage>
        <taxon>Bacteria</taxon>
        <taxon>Bacillati</taxon>
        <taxon>Bacillota</taxon>
        <taxon>Bacilli</taxon>
        <taxon>Lactobacillales</taxon>
        <taxon>Streptococcaceae</taxon>
        <taxon>Streptococcus</taxon>
    </lineage>
</organism>
<dbReference type="PRINTS" id="PR00502">
    <property type="entry name" value="NUDIXFAMILY"/>
</dbReference>
<dbReference type="InterPro" id="IPR000086">
    <property type="entry name" value="NUDIX_hydrolase_dom"/>
</dbReference>
<evidence type="ECO:0000313" key="5">
    <source>
        <dbReference type="EMBL" id="MFC3927266.1"/>
    </source>
</evidence>
<proteinExistence type="inferred from homology"/>
<feature type="domain" description="Nudix hydrolase" evidence="4">
    <location>
        <begin position="8"/>
        <end position="147"/>
    </location>
</feature>
<reference evidence="6" key="1">
    <citation type="journal article" date="2019" name="Int. J. Syst. Evol. Microbiol.">
        <title>The Global Catalogue of Microorganisms (GCM) 10K type strain sequencing project: providing services to taxonomists for standard genome sequencing and annotation.</title>
        <authorList>
            <consortium name="The Broad Institute Genomics Platform"/>
            <consortium name="The Broad Institute Genome Sequencing Center for Infectious Disease"/>
            <person name="Wu L."/>
            <person name="Ma J."/>
        </authorList>
    </citation>
    <scope>NUCLEOTIDE SEQUENCE [LARGE SCALE GENOMIC DNA]</scope>
    <source>
        <strain evidence="6">CCUG 67170</strain>
    </source>
</reference>
<accession>A0ABV8CT50</accession>
<dbReference type="CDD" id="cd02883">
    <property type="entry name" value="NUDIX_Hydrolase"/>
    <property type="match status" value="1"/>
</dbReference>
<dbReference type="Pfam" id="PF00293">
    <property type="entry name" value="NUDIX"/>
    <property type="match status" value="1"/>
</dbReference>
<comment type="caution">
    <text evidence="5">The sequence shown here is derived from an EMBL/GenBank/DDBJ whole genome shotgun (WGS) entry which is preliminary data.</text>
</comment>
<dbReference type="GO" id="GO:0016787">
    <property type="term" value="F:hydrolase activity"/>
    <property type="evidence" value="ECO:0007669"/>
    <property type="project" value="UniProtKB-KW"/>
</dbReference>
<dbReference type="PANTHER" id="PTHR43046:SF14">
    <property type="entry name" value="MUTT_NUDIX FAMILY PROTEIN"/>
    <property type="match status" value="1"/>
</dbReference>
<dbReference type="SUPFAM" id="SSF55811">
    <property type="entry name" value="Nudix"/>
    <property type="match status" value="1"/>
</dbReference>
<dbReference type="EC" id="3.6.-.-" evidence="5"/>
<protein>
    <submittedName>
        <fullName evidence="5">NUDIX hydrolase</fullName>
        <ecNumber evidence="5">3.6.-.-</ecNumber>
    </submittedName>
</protein>
<evidence type="ECO:0000259" key="4">
    <source>
        <dbReference type="PROSITE" id="PS51462"/>
    </source>
</evidence>
<dbReference type="PROSITE" id="PS00893">
    <property type="entry name" value="NUDIX_BOX"/>
    <property type="match status" value="1"/>
</dbReference>
<gene>
    <name evidence="5" type="ORF">ACFORF_01275</name>
</gene>
<dbReference type="RefSeq" id="WP_380424590.1">
    <property type="nucleotide sequence ID" value="NZ_JBHRZV010000005.1"/>
</dbReference>
<keyword evidence="6" id="KW-1185">Reference proteome</keyword>
<dbReference type="Gene3D" id="3.90.79.10">
    <property type="entry name" value="Nucleoside Triphosphate Pyrophosphohydrolase"/>
    <property type="match status" value="1"/>
</dbReference>
<evidence type="ECO:0000313" key="6">
    <source>
        <dbReference type="Proteomes" id="UP001595807"/>
    </source>
</evidence>
<comment type="similarity">
    <text evidence="3">Belongs to the Nudix hydrolase family.</text>
</comment>
<sequence>MNQFGPATHKLIAHALIQHEGNYLLIKRSTIKRGKPNVYPEFFDIPGGGVERFETPREAAVRESLEETGLPVLLDRLLHEDSQLDKAKGIVFTRLVYEAKIVGELTGITLDPEEHTEFRWISHLSDISDEKIVLYLHDLIPEKGHLI</sequence>
<dbReference type="InterPro" id="IPR015797">
    <property type="entry name" value="NUDIX_hydrolase-like_dom_sf"/>
</dbReference>
<keyword evidence="2 3" id="KW-0378">Hydrolase</keyword>
<dbReference type="InterPro" id="IPR020476">
    <property type="entry name" value="Nudix_hydrolase"/>
</dbReference>
<evidence type="ECO:0000256" key="2">
    <source>
        <dbReference type="ARBA" id="ARBA00022801"/>
    </source>
</evidence>
<evidence type="ECO:0000256" key="3">
    <source>
        <dbReference type="RuleBase" id="RU003476"/>
    </source>
</evidence>
<dbReference type="Proteomes" id="UP001595807">
    <property type="component" value="Unassembled WGS sequence"/>
</dbReference>
<evidence type="ECO:0000256" key="1">
    <source>
        <dbReference type="ARBA" id="ARBA00001946"/>
    </source>
</evidence>
<dbReference type="EMBL" id="JBHRZV010000005">
    <property type="protein sequence ID" value="MFC3927266.1"/>
    <property type="molecule type" value="Genomic_DNA"/>
</dbReference>
<dbReference type="PANTHER" id="PTHR43046">
    <property type="entry name" value="GDP-MANNOSE MANNOSYL HYDROLASE"/>
    <property type="match status" value="1"/>
</dbReference>
<comment type="cofactor">
    <cofactor evidence="1">
        <name>Mg(2+)</name>
        <dbReference type="ChEBI" id="CHEBI:18420"/>
    </cofactor>
</comment>
<name>A0ABV8CT50_9STRE</name>